<dbReference type="AlphaFoldDB" id="A0A0C3H0K0"/>
<sequence length="354" mass="40635">MEKVKPYSDPQTASPLCQIPRELRDQILICLLTSTRISFGKRRTSRMKSKSIKPAPHALAILRTCRLIHEETKFLWLPHVLFHFERPEDLLDKLSPLHPTTLSQIRYLRTGGAPLVLQPIDDDDDVYYRLAYTLKLLPGLSLNTLTVLGPSDGPIAYDTLDGLIEYGNGWRELHFITPNSSMLSFKKIDLFMAPPYWRKPQPASWNEILARRDGEGSGSSVTIYRATQLRQGSVIDNRTRQIFDQKAVANFGVEDDKELSALDEAEKELLVVVKRGQTTNIAEPDGPPFLLENDIRHWSYPMTWTEIRRRCIDHIGEFDDFDDDDDLFSSSGDEIEIDYHDDFAGYKWPDRITI</sequence>
<accession>A0A0C3H0K0</accession>
<dbReference type="HOGENOM" id="CLU_066073_0_0_1"/>
<reference evidence="2" key="2">
    <citation type="submission" date="2015-01" db="EMBL/GenBank/DDBJ databases">
        <title>Evolutionary Origins and Diversification of the Mycorrhizal Mutualists.</title>
        <authorList>
            <consortium name="DOE Joint Genome Institute"/>
            <consortium name="Mycorrhizal Genomics Consortium"/>
            <person name="Kohler A."/>
            <person name="Kuo A."/>
            <person name="Nagy L.G."/>
            <person name="Floudas D."/>
            <person name="Copeland A."/>
            <person name="Barry K.W."/>
            <person name="Cichocki N."/>
            <person name="Veneault-Fourrey C."/>
            <person name="LaButti K."/>
            <person name="Lindquist E.A."/>
            <person name="Lipzen A."/>
            <person name="Lundell T."/>
            <person name="Morin E."/>
            <person name="Murat C."/>
            <person name="Riley R."/>
            <person name="Ohm R."/>
            <person name="Sun H."/>
            <person name="Tunlid A."/>
            <person name="Henrissat B."/>
            <person name="Grigoriev I.V."/>
            <person name="Hibbett D.S."/>
            <person name="Martin F."/>
        </authorList>
    </citation>
    <scope>NUCLEOTIDE SEQUENCE [LARGE SCALE GENOMIC DNA]</scope>
    <source>
        <strain evidence="2">Zn</strain>
    </source>
</reference>
<dbReference type="EMBL" id="KN832885">
    <property type="protein sequence ID" value="KIM96031.1"/>
    <property type="molecule type" value="Genomic_DNA"/>
</dbReference>
<proteinExistence type="predicted"/>
<gene>
    <name evidence="1" type="ORF">OIDMADRAFT_20935</name>
</gene>
<keyword evidence="2" id="KW-1185">Reference proteome</keyword>
<dbReference type="PANTHER" id="PTHR38790">
    <property type="entry name" value="2EXR DOMAIN-CONTAINING PROTEIN-RELATED"/>
    <property type="match status" value="1"/>
</dbReference>
<dbReference type="InParanoid" id="A0A0C3H0K0"/>
<reference evidence="1 2" key="1">
    <citation type="submission" date="2014-04" db="EMBL/GenBank/DDBJ databases">
        <authorList>
            <consortium name="DOE Joint Genome Institute"/>
            <person name="Kuo A."/>
            <person name="Martino E."/>
            <person name="Perotto S."/>
            <person name="Kohler A."/>
            <person name="Nagy L.G."/>
            <person name="Floudas D."/>
            <person name="Copeland A."/>
            <person name="Barry K.W."/>
            <person name="Cichocki N."/>
            <person name="Veneault-Fourrey C."/>
            <person name="LaButti K."/>
            <person name="Lindquist E.A."/>
            <person name="Lipzen A."/>
            <person name="Lundell T."/>
            <person name="Morin E."/>
            <person name="Murat C."/>
            <person name="Sun H."/>
            <person name="Tunlid A."/>
            <person name="Henrissat B."/>
            <person name="Grigoriev I.V."/>
            <person name="Hibbett D.S."/>
            <person name="Martin F."/>
            <person name="Nordberg H.P."/>
            <person name="Cantor M.N."/>
            <person name="Hua S.X."/>
        </authorList>
    </citation>
    <scope>NUCLEOTIDE SEQUENCE [LARGE SCALE GENOMIC DNA]</scope>
    <source>
        <strain evidence="1 2">Zn</strain>
    </source>
</reference>
<evidence type="ECO:0000313" key="1">
    <source>
        <dbReference type="EMBL" id="KIM96031.1"/>
    </source>
</evidence>
<organism evidence="1 2">
    <name type="scientific">Oidiodendron maius (strain Zn)</name>
    <dbReference type="NCBI Taxonomy" id="913774"/>
    <lineage>
        <taxon>Eukaryota</taxon>
        <taxon>Fungi</taxon>
        <taxon>Dikarya</taxon>
        <taxon>Ascomycota</taxon>
        <taxon>Pezizomycotina</taxon>
        <taxon>Leotiomycetes</taxon>
        <taxon>Leotiomycetes incertae sedis</taxon>
        <taxon>Myxotrichaceae</taxon>
        <taxon>Oidiodendron</taxon>
    </lineage>
</organism>
<evidence type="ECO:0000313" key="2">
    <source>
        <dbReference type="Proteomes" id="UP000054321"/>
    </source>
</evidence>
<protein>
    <recommendedName>
        <fullName evidence="3">F-box domain-containing protein</fullName>
    </recommendedName>
</protein>
<dbReference type="OrthoDB" id="72726at2759"/>
<dbReference type="Proteomes" id="UP000054321">
    <property type="component" value="Unassembled WGS sequence"/>
</dbReference>
<name>A0A0C3H0K0_OIDMZ</name>
<evidence type="ECO:0008006" key="3">
    <source>
        <dbReference type="Google" id="ProtNLM"/>
    </source>
</evidence>